<comment type="caution">
    <text evidence="12">The sequence shown here is derived from an EMBL/GenBank/DDBJ whole genome shotgun (WGS) entry which is preliminary data.</text>
</comment>
<evidence type="ECO:0000256" key="8">
    <source>
        <dbReference type="ARBA" id="ARBA00023012"/>
    </source>
</evidence>
<dbReference type="InterPro" id="IPR003594">
    <property type="entry name" value="HATPase_dom"/>
</dbReference>
<dbReference type="AlphaFoldDB" id="A0A853ETW6"/>
<dbReference type="GO" id="GO:0005524">
    <property type="term" value="F:ATP binding"/>
    <property type="evidence" value="ECO:0007669"/>
    <property type="project" value="UniProtKB-KW"/>
</dbReference>
<evidence type="ECO:0000313" key="12">
    <source>
        <dbReference type="EMBL" id="NYS93900.1"/>
    </source>
</evidence>
<protein>
    <recommendedName>
        <fullName evidence="2">histidine kinase</fullName>
        <ecNumber evidence="2">2.7.13.3</ecNumber>
    </recommendedName>
</protein>
<reference evidence="12 13" key="1">
    <citation type="submission" date="2020-07" db="EMBL/GenBank/DDBJ databases">
        <title>MOT database genomes.</title>
        <authorList>
            <person name="Joseph S."/>
            <person name="Aduse-Opoku J."/>
            <person name="Hashim A."/>
            <person name="Wade W."/>
            <person name="Curtis M."/>
        </authorList>
    </citation>
    <scope>NUCLEOTIDE SEQUENCE [LARGE SCALE GENOMIC DNA]</scope>
    <source>
        <strain evidence="12 13">DSM 100099</strain>
    </source>
</reference>
<dbReference type="Pfam" id="PF07730">
    <property type="entry name" value="HisKA_3"/>
    <property type="match status" value="1"/>
</dbReference>
<evidence type="ECO:0000259" key="11">
    <source>
        <dbReference type="SMART" id="SM00387"/>
    </source>
</evidence>
<keyword evidence="10" id="KW-0812">Transmembrane</keyword>
<dbReference type="InterPro" id="IPR036890">
    <property type="entry name" value="HATPase_C_sf"/>
</dbReference>
<feature type="transmembrane region" description="Helical" evidence="10">
    <location>
        <begin position="88"/>
        <end position="112"/>
    </location>
</feature>
<keyword evidence="10" id="KW-0472">Membrane</keyword>
<accession>A0A853ETW6</accession>
<dbReference type="Pfam" id="PF23539">
    <property type="entry name" value="DUF7134"/>
    <property type="match status" value="1"/>
</dbReference>
<evidence type="ECO:0000256" key="7">
    <source>
        <dbReference type="ARBA" id="ARBA00022840"/>
    </source>
</evidence>
<name>A0A853ETW6_9MICO</name>
<organism evidence="12 13">
    <name type="scientific">Sanguibacter inulinus</name>
    <dbReference type="NCBI Taxonomy" id="60922"/>
    <lineage>
        <taxon>Bacteria</taxon>
        <taxon>Bacillati</taxon>
        <taxon>Actinomycetota</taxon>
        <taxon>Actinomycetes</taxon>
        <taxon>Micrococcales</taxon>
        <taxon>Sanguibacteraceae</taxon>
        <taxon>Sanguibacter</taxon>
    </lineage>
</organism>
<feature type="region of interest" description="Disordered" evidence="9">
    <location>
        <begin position="265"/>
        <end position="286"/>
    </location>
</feature>
<keyword evidence="8" id="KW-0902">Two-component regulatory system</keyword>
<keyword evidence="3" id="KW-0597">Phosphoprotein</keyword>
<dbReference type="GO" id="GO:0046983">
    <property type="term" value="F:protein dimerization activity"/>
    <property type="evidence" value="ECO:0007669"/>
    <property type="project" value="InterPro"/>
</dbReference>
<dbReference type="Proteomes" id="UP000561011">
    <property type="component" value="Unassembled WGS sequence"/>
</dbReference>
<evidence type="ECO:0000256" key="9">
    <source>
        <dbReference type="SAM" id="MobiDB-lite"/>
    </source>
</evidence>
<feature type="transmembrane region" description="Helical" evidence="10">
    <location>
        <begin position="119"/>
        <end position="140"/>
    </location>
</feature>
<dbReference type="InterPro" id="IPR011712">
    <property type="entry name" value="Sig_transdc_His_kin_sub3_dim/P"/>
</dbReference>
<evidence type="ECO:0000256" key="3">
    <source>
        <dbReference type="ARBA" id="ARBA00022553"/>
    </source>
</evidence>
<keyword evidence="4" id="KW-0808">Transferase</keyword>
<dbReference type="PANTHER" id="PTHR24421">
    <property type="entry name" value="NITRATE/NITRITE SENSOR PROTEIN NARX-RELATED"/>
    <property type="match status" value="1"/>
</dbReference>
<evidence type="ECO:0000256" key="5">
    <source>
        <dbReference type="ARBA" id="ARBA00022741"/>
    </source>
</evidence>
<dbReference type="EMBL" id="JACBYE010000022">
    <property type="protein sequence ID" value="NYS93900.1"/>
    <property type="molecule type" value="Genomic_DNA"/>
</dbReference>
<keyword evidence="7" id="KW-0067">ATP-binding</keyword>
<evidence type="ECO:0000256" key="2">
    <source>
        <dbReference type="ARBA" id="ARBA00012438"/>
    </source>
</evidence>
<dbReference type="Pfam" id="PF02518">
    <property type="entry name" value="HATPase_c"/>
    <property type="match status" value="1"/>
</dbReference>
<evidence type="ECO:0000256" key="1">
    <source>
        <dbReference type="ARBA" id="ARBA00000085"/>
    </source>
</evidence>
<dbReference type="SUPFAM" id="SSF55874">
    <property type="entry name" value="ATPase domain of HSP90 chaperone/DNA topoisomerase II/histidine kinase"/>
    <property type="match status" value="1"/>
</dbReference>
<sequence>MNWYDRAGRWAEEHRAQVDVVGTLLTLLVVVPLSTAMSSGYIDYGLGTVGTAPVLALFALLTVGPLAVRRTRPVLSVTLVYTATLVQMLLGMPLVLPANFFVLVALFSVTVYGPRWAHLVAIATGLLGSALLGAMLGLQSGAGNTIFGMILSVIFVGLLFVATWAFGLVRRARRETLIALRDRTRSLEVERDQQARIATAAERSRIAREMHDIVAHSLSVMIAQADGGRYAATADPEAATRTLGTISETGRAALADMRRLLGVLRDEPDDERGNGGAAERTPQPAAGDITALVEQVRASGMRVSLVRMGVARTLPPGTGLTLYRICQEALTNILKHAGPDPSVTVVVTWERRSVKVEIDDDGRGASADSDGAGQGLLGMRERAAMFGGTVTSGPRPGGGFRVMLDLPLPEPRTEELSAP</sequence>
<keyword evidence="10" id="KW-1133">Transmembrane helix</keyword>
<evidence type="ECO:0000256" key="10">
    <source>
        <dbReference type="SAM" id="Phobius"/>
    </source>
</evidence>
<dbReference type="InterPro" id="IPR050482">
    <property type="entry name" value="Sensor_HK_TwoCompSys"/>
</dbReference>
<evidence type="ECO:0000256" key="6">
    <source>
        <dbReference type="ARBA" id="ARBA00022777"/>
    </source>
</evidence>
<dbReference type="CDD" id="cd16917">
    <property type="entry name" value="HATPase_UhpB-NarQ-NarX-like"/>
    <property type="match status" value="1"/>
</dbReference>
<keyword evidence="6 12" id="KW-0418">Kinase</keyword>
<dbReference type="InterPro" id="IPR055558">
    <property type="entry name" value="DUF7134"/>
</dbReference>
<dbReference type="GO" id="GO:0000155">
    <property type="term" value="F:phosphorelay sensor kinase activity"/>
    <property type="evidence" value="ECO:0007669"/>
    <property type="project" value="InterPro"/>
</dbReference>
<dbReference type="PANTHER" id="PTHR24421:SF10">
    <property type="entry name" value="NITRATE_NITRITE SENSOR PROTEIN NARQ"/>
    <property type="match status" value="1"/>
</dbReference>
<gene>
    <name evidence="12" type="ORF">HZZ10_10265</name>
</gene>
<feature type="domain" description="Histidine kinase/HSP90-like ATPase" evidence="11">
    <location>
        <begin position="317"/>
        <end position="410"/>
    </location>
</feature>
<dbReference type="GO" id="GO:0016020">
    <property type="term" value="C:membrane"/>
    <property type="evidence" value="ECO:0007669"/>
    <property type="project" value="InterPro"/>
</dbReference>
<feature type="transmembrane region" description="Helical" evidence="10">
    <location>
        <begin position="146"/>
        <end position="169"/>
    </location>
</feature>
<evidence type="ECO:0000256" key="4">
    <source>
        <dbReference type="ARBA" id="ARBA00022679"/>
    </source>
</evidence>
<feature type="transmembrane region" description="Helical" evidence="10">
    <location>
        <begin position="20"/>
        <end position="37"/>
    </location>
</feature>
<dbReference type="Gene3D" id="1.20.5.1930">
    <property type="match status" value="1"/>
</dbReference>
<comment type="catalytic activity">
    <reaction evidence="1">
        <text>ATP + protein L-histidine = ADP + protein N-phospho-L-histidine.</text>
        <dbReference type="EC" id="2.7.13.3"/>
    </reaction>
</comment>
<dbReference type="RefSeq" id="WP_179913426.1">
    <property type="nucleotide sequence ID" value="NZ_JACBYE010000022.1"/>
</dbReference>
<keyword evidence="13" id="KW-1185">Reference proteome</keyword>
<feature type="transmembrane region" description="Helical" evidence="10">
    <location>
        <begin position="44"/>
        <end position="68"/>
    </location>
</feature>
<evidence type="ECO:0000313" key="13">
    <source>
        <dbReference type="Proteomes" id="UP000561011"/>
    </source>
</evidence>
<keyword evidence="5" id="KW-0547">Nucleotide-binding</keyword>
<dbReference type="SMART" id="SM00387">
    <property type="entry name" value="HATPase_c"/>
    <property type="match status" value="1"/>
</dbReference>
<dbReference type="Gene3D" id="3.30.565.10">
    <property type="entry name" value="Histidine kinase-like ATPase, C-terminal domain"/>
    <property type="match status" value="1"/>
</dbReference>
<dbReference type="EC" id="2.7.13.3" evidence="2"/>
<proteinExistence type="predicted"/>